<dbReference type="AlphaFoldDB" id="A0A5J5EEJ7"/>
<dbReference type="GO" id="GO:1990429">
    <property type="term" value="C:peroxisomal importomer complex"/>
    <property type="evidence" value="ECO:0007669"/>
    <property type="project" value="TreeGrafter"/>
</dbReference>
<comment type="similarity">
    <text evidence="3">Belongs to the pex2/pex10/pex12 family.</text>
</comment>
<keyword evidence="5" id="KW-0813">Transport</keyword>
<evidence type="ECO:0000256" key="6">
    <source>
        <dbReference type="ARBA" id="ARBA00022692"/>
    </source>
</evidence>
<evidence type="ECO:0000256" key="11">
    <source>
        <dbReference type="ARBA" id="ARBA00022989"/>
    </source>
</evidence>
<dbReference type="OrthoDB" id="107372at2759"/>
<keyword evidence="6" id="KW-0812">Transmembrane</keyword>
<evidence type="ECO:0000256" key="5">
    <source>
        <dbReference type="ARBA" id="ARBA00022448"/>
    </source>
</evidence>
<protein>
    <recommendedName>
        <fullName evidence="4">Peroxisome assembly protein 12</fullName>
    </recommendedName>
    <alternativeName>
        <fullName evidence="14">Peroxin-12</fullName>
    </alternativeName>
</protein>
<evidence type="ECO:0000256" key="1">
    <source>
        <dbReference type="ARBA" id="ARBA00004585"/>
    </source>
</evidence>
<name>A0A5J5EEJ7_9PEZI</name>
<reference evidence="17 18" key="1">
    <citation type="submission" date="2019-09" db="EMBL/GenBank/DDBJ databases">
        <title>Draft genome of the ectomycorrhizal ascomycete Sphaerosporella brunnea.</title>
        <authorList>
            <consortium name="DOE Joint Genome Institute"/>
            <person name="Benucci G.M."/>
            <person name="Marozzi G."/>
            <person name="Antonielli L."/>
            <person name="Sanchez S."/>
            <person name="Marco P."/>
            <person name="Wang X."/>
            <person name="Falini L.B."/>
            <person name="Barry K."/>
            <person name="Haridas S."/>
            <person name="Lipzen A."/>
            <person name="Labutti K."/>
            <person name="Grigoriev I.V."/>
            <person name="Murat C."/>
            <person name="Martin F."/>
            <person name="Albertini E."/>
            <person name="Donnini D."/>
            <person name="Bonito G."/>
        </authorList>
    </citation>
    <scope>NUCLEOTIDE SEQUENCE [LARGE SCALE GENOMIC DNA]</scope>
    <source>
        <strain evidence="17 18">Sb_GMNB300</strain>
    </source>
</reference>
<comment type="subunit">
    <text evidence="15">Component of the PEX2-PEX10-PEX12 retrotranslocation channel, composed of PEX2, PEX10 and PEX12.</text>
</comment>
<organism evidence="17 18">
    <name type="scientific">Sphaerosporella brunnea</name>
    <dbReference type="NCBI Taxonomy" id="1250544"/>
    <lineage>
        <taxon>Eukaryota</taxon>
        <taxon>Fungi</taxon>
        <taxon>Dikarya</taxon>
        <taxon>Ascomycota</taxon>
        <taxon>Pezizomycotina</taxon>
        <taxon>Pezizomycetes</taxon>
        <taxon>Pezizales</taxon>
        <taxon>Pyronemataceae</taxon>
        <taxon>Sphaerosporella</taxon>
    </lineage>
</organism>
<dbReference type="Gene3D" id="3.30.40.10">
    <property type="entry name" value="Zinc/RING finger domain, C3HC4 (zinc finger)"/>
    <property type="match status" value="1"/>
</dbReference>
<dbReference type="PIRSF" id="PIRSF038074">
    <property type="entry name" value="Peroxisome_assembly_p12"/>
    <property type="match status" value="1"/>
</dbReference>
<gene>
    <name evidence="17" type="ORF">FN846DRAFT_489029</name>
</gene>
<evidence type="ECO:0000259" key="16">
    <source>
        <dbReference type="Pfam" id="PF04757"/>
    </source>
</evidence>
<evidence type="ECO:0000256" key="15">
    <source>
        <dbReference type="ARBA" id="ARBA00034505"/>
    </source>
</evidence>
<dbReference type="PANTHER" id="PTHR12888:SF0">
    <property type="entry name" value="PEROXISOME ASSEMBLY PROTEIN 12"/>
    <property type="match status" value="1"/>
</dbReference>
<dbReference type="PANTHER" id="PTHR12888">
    <property type="entry name" value="PEROXISOME ASSEMBLY PROTEIN 12 PEROXIN-12"/>
    <property type="match status" value="1"/>
</dbReference>
<dbReference type="GO" id="GO:0008270">
    <property type="term" value="F:zinc ion binding"/>
    <property type="evidence" value="ECO:0007669"/>
    <property type="project" value="UniProtKB-KW"/>
</dbReference>
<keyword evidence="9" id="KW-0862">Zinc</keyword>
<dbReference type="EMBL" id="VXIS01000404">
    <property type="protein sequence ID" value="KAA8893774.1"/>
    <property type="molecule type" value="Genomic_DNA"/>
</dbReference>
<dbReference type="CDD" id="cd16451">
    <property type="entry name" value="mRING_PEX12"/>
    <property type="match status" value="1"/>
</dbReference>
<evidence type="ECO:0000256" key="10">
    <source>
        <dbReference type="ARBA" id="ARBA00022927"/>
    </source>
</evidence>
<comment type="caution">
    <text evidence="17">The sequence shown here is derived from an EMBL/GenBank/DDBJ whole genome shotgun (WGS) entry which is preliminary data.</text>
</comment>
<proteinExistence type="inferred from homology"/>
<evidence type="ECO:0000313" key="17">
    <source>
        <dbReference type="EMBL" id="KAA8893774.1"/>
    </source>
</evidence>
<evidence type="ECO:0000256" key="12">
    <source>
        <dbReference type="ARBA" id="ARBA00023136"/>
    </source>
</evidence>
<keyword evidence="7" id="KW-0479">Metal-binding</keyword>
<comment type="pathway">
    <text evidence="2">Protein modification; protein ubiquitination.</text>
</comment>
<dbReference type="FunCoup" id="A0A5J5EEJ7">
    <property type="interactions" value="570"/>
</dbReference>
<dbReference type="GO" id="GO:0005778">
    <property type="term" value="C:peroxisomal membrane"/>
    <property type="evidence" value="ECO:0007669"/>
    <property type="project" value="UniProtKB-SubCell"/>
</dbReference>
<keyword evidence="10" id="KW-0653">Protein transport</keyword>
<dbReference type="GO" id="GO:0004842">
    <property type="term" value="F:ubiquitin-protein transferase activity"/>
    <property type="evidence" value="ECO:0007669"/>
    <property type="project" value="TreeGrafter"/>
</dbReference>
<dbReference type="SUPFAM" id="SSF57850">
    <property type="entry name" value="RING/U-box"/>
    <property type="match status" value="1"/>
</dbReference>
<dbReference type="InterPro" id="IPR017375">
    <property type="entry name" value="PEX12"/>
</dbReference>
<dbReference type="GO" id="GO:0006513">
    <property type="term" value="P:protein monoubiquitination"/>
    <property type="evidence" value="ECO:0007669"/>
    <property type="project" value="TreeGrafter"/>
</dbReference>
<keyword evidence="11" id="KW-1133">Transmembrane helix</keyword>
<evidence type="ECO:0000256" key="7">
    <source>
        <dbReference type="ARBA" id="ARBA00022723"/>
    </source>
</evidence>
<evidence type="ECO:0000256" key="9">
    <source>
        <dbReference type="ARBA" id="ARBA00022833"/>
    </source>
</evidence>
<dbReference type="InParanoid" id="A0A5J5EEJ7"/>
<accession>A0A5J5EEJ7</accession>
<sequence length="405" mass="46103">MEFMSNISGVDESKPSLFELLSETQLRELLEPSLRYLLAVATHRHPRYLIRILNRYDEVYALLMLLVERHYLSRWGGSFTENFYGLKRERVIAAQVPRAQRVVPGLVAESTKLKKADVWKSLFVIVGVPYLKRRLDDAYENFAGGAAANMLGAGYRRDDLPEDATPKQKFIYYLKAFIRTVYPYINAAFYWSNLIFNLAYLFDKSQYHSPLDFLIGVRMRRLTEADHRAFELAAAPKPSSNAPFTMRSLLTPSIISRIIIPKMLDSLKVLLPTSIFFLKFLEWWHASDFARQLSAKTAASIELPPPIPVRPPAPEEELEEEGVMKALVKVVEEDTGLCPVCEREITNPTAVQTGYVFCYPCVFRWVQDGIGRDGDEEGAENRKGRCPVTGVRLLGGAEGLRRLMI</sequence>
<evidence type="ECO:0000256" key="14">
    <source>
        <dbReference type="ARBA" id="ARBA00029692"/>
    </source>
</evidence>
<dbReference type="Proteomes" id="UP000326924">
    <property type="component" value="Unassembled WGS sequence"/>
</dbReference>
<comment type="subcellular location">
    <subcellularLocation>
        <location evidence="1">Peroxisome membrane</location>
        <topology evidence="1">Multi-pass membrane protein</topology>
    </subcellularLocation>
</comment>
<keyword evidence="18" id="KW-1185">Reference proteome</keyword>
<dbReference type="InterPro" id="IPR013083">
    <property type="entry name" value="Znf_RING/FYVE/PHD"/>
</dbReference>
<keyword evidence="8" id="KW-0863">Zinc-finger</keyword>
<evidence type="ECO:0000256" key="13">
    <source>
        <dbReference type="ARBA" id="ARBA00023140"/>
    </source>
</evidence>
<dbReference type="InterPro" id="IPR006845">
    <property type="entry name" value="Pex_N"/>
</dbReference>
<evidence type="ECO:0000256" key="8">
    <source>
        <dbReference type="ARBA" id="ARBA00022771"/>
    </source>
</evidence>
<keyword evidence="13" id="KW-0576">Peroxisome</keyword>
<keyword evidence="12" id="KW-0472">Membrane</keyword>
<dbReference type="Pfam" id="PF04757">
    <property type="entry name" value="Pex2_Pex12"/>
    <property type="match status" value="1"/>
</dbReference>
<dbReference type="GO" id="GO:0016562">
    <property type="term" value="P:protein import into peroxisome matrix, receptor recycling"/>
    <property type="evidence" value="ECO:0007669"/>
    <property type="project" value="UniProtKB-ARBA"/>
</dbReference>
<evidence type="ECO:0000256" key="4">
    <source>
        <dbReference type="ARBA" id="ARBA00018980"/>
    </source>
</evidence>
<evidence type="ECO:0000256" key="3">
    <source>
        <dbReference type="ARBA" id="ARBA00008704"/>
    </source>
</evidence>
<evidence type="ECO:0000313" key="18">
    <source>
        <dbReference type="Proteomes" id="UP000326924"/>
    </source>
</evidence>
<evidence type="ECO:0000256" key="2">
    <source>
        <dbReference type="ARBA" id="ARBA00004906"/>
    </source>
</evidence>
<feature type="domain" description="Pex N-terminal" evidence="16">
    <location>
        <begin position="24"/>
        <end position="287"/>
    </location>
</feature>